<keyword evidence="2" id="KW-0812">Transmembrane</keyword>
<reference evidence="4 5" key="1">
    <citation type="submission" date="2014-03" db="EMBL/GenBank/DDBJ databases">
        <title>Draft genome of the hookworm Oesophagostomum dentatum.</title>
        <authorList>
            <person name="Mitreva M."/>
        </authorList>
    </citation>
    <scope>NUCLEOTIDE SEQUENCE [LARGE SCALE GENOMIC DNA]</scope>
    <source>
        <strain evidence="4 5">OD-Hann</strain>
    </source>
</reference>
<feature type="compositionally biased region" description="Basic and acidic residues" evidence="1">
    <location>
        <begin position="298"/>
        <end position="317"/>
    </location>
</feature>
<evidence type="ECO:0000313" key="4">
    <source>
        <dbReference type="EMBL" id="KHJ96072.1"/>
    </source>
</evidence>
<dbReference type="AlphaFoldDB" id="A0A0B1TJT3"/>
<sequence length="324" mass="36128">MSVNSLLLRVCMVVSVLLTVADEEKWDIIEKIPPGKNSTNYQPVVIFTYTDEIESCLDSVNVTYGYLPASHNRYELCKIPLSDKTIACKRKQDSVHIDQHWPEDSLLSFLATASISDEKMERVVRPLVNCFPELFNFTTSTNVFIRLLIAAVTEESDSTGIAETQPTATDFSGELIKAVVDDATEKEPNTSTFIIVLVPLVAVQLVLLVLLVFVIRRIKASTGSPQQRAAKAAAPIEGNSNSATPRPSQRTITQNVTNVTGMDLWDNAQKQANKSTRSMKSKRSRMGRVSVSERKKKSISERKKKSISERKKKSISERRKKAAH</sequence>
<evidence type="ECO:0000256" key="2">
    <source>
        <dbReference type="SAM" id="Phobius"/>
    </source>
</evidence>
<organism evidence="4 5">
    <name type="scientific">Oesophagostomum dentatum</name>
    <name type="common">Nodular worm</name>
    <dbReference type="NCBI Taxonomy" id="61180"/>
    <lineage>
        <taxon>Eukaryota</taxon>
        <taxon>Metazoa</taxon>
        <taxon>Ecdysozoa</taxon>
        <taxon>Nematoda</taxon>
        <taxon>Chromadorea</taxon>
        <taxon>Rhabditida</taxon>
        <taxon>Rhabditina</taxon>
        <taxon>Rhabditomorpha</taxon>
        <taxon>Strongyloidea</taxon>
        <taxon>Strongylidae</taxon>
        <taxon>Oesophagostomum</taxon>
    </lineage>
</organism>
<feature type="compositionally biased region" description="Basic residues" evidence="1">
    <location>
        <begin position="277"/>
        <end position="286"/>
    </location>
</feature>
<keyword evidence="3" id="KW-0732">Signal</keyword>
<accession>A0A0B1TJT3</accession>
<gene>
    <name evidence="4" type="ORF">OESDEN_03974</name>
</gene>
<evidence type="ECO:0000313" key="5">
    <source>
        <dbReference type="Proteomes" id="UP000053660"/>
    </source>
</evidence>
<feature type="transmembrane region" description="Helical" evidence="2">
    <location>
        <begin position="193"/>
        <end position="215"/>
    </location>
</feature>
<feature type="chain" id="PRO_5002082249" evidence="3">
    <location>
        <begin position="22"/>
        <end position="324"/>
    </location>
</feature>
<protein>
    <submittedName>
        <fullName evidence="4">Uncharacterized protein</fullName>
    </submittedName>
</protein>
<proteinExistence type="predicted"/>
<keyword evidence="2" id="KW-0472">Membrane</keyword>
<feature type="region of interest" description="Disordered" evidence="1">
    <location>
        <begin position="224"/>
        <end position="324"/>
    </location>
</feature>
<evidence type="ECO:0000256" key="1">
    <source>
        <dbReference type="SAM" id="MobiDB-lite"/>
    </source>
</evidence>
<keyword evidence="2" id="KW-1133">Transmembrane helix</keyword>
<evidence type="ECO:0000256" key="3">
    <source>
        <dbReference type="SAM" id="SignalP"/>
    </source>
</evidence>
<dbReference type="Proteomes" id="UP000053660">
    <property type="component" value="Unassembled WGS sequence"/>
</dbReference>
<keyword evidence="5" id="KW-1185">Reference proteome</keyword>
<dbReference type="EMBL" id="KN549771">
    <property type="protein sequence ID" value="KHJ96072.1"/>
    <property type="molecule type" value="Genomic_DNA"/>
</dbReference>
<feature type="compositionally biased region" description="Polar residues" evidence="1">
    <location>
        <begin position="238"/>
        <end position="260"/>
    </location>
</feature>
<name>A0A0B1TJT3_OESDE</name>
<feature type="signal peptide" evidence="3">
    <location>
        <begin position="1"/>
        <end position="21"/>
    </location>
</feature>